<dbReference type="OrthoDB" id="6082470at2759"/>
<dbReference type="SUPFAM" id="SSF52949">
    <property type="entry name" value="Macro domain-like"/>
    <property type="match status" value="1"/>
</dbReference>
<comment type="caution">
    <text evidence="1">The sequence shown here is derived from an EMBL/GenBank/DDBJ whole genome shotgun (WGS) entry which is preliminary data.</text>
</comment>
<evidence type="ECO:0000313" key="1">
    <source>
        <dbReference type="EMBL" id="KAI6781454.1"/>
    </source>
</evidence>
<evidence type="ECO:0008006" key="3">
    <source>
        <dbReference type="Google" id="ProtNLM"/>
    </source>
</evidence>
<evidence type="ECO:0000313" key="2">
    <source>
        <dbReference type="Proteomes" id="UP001055219"/>
    </source>
</evidence>
<dbReference type="RefSeq" id="XP_051362310.1">
    <property type="nucleotide sequence ID" value="XM_051506292.1"/>
</dbReference>
<dbReference type="EMBL" id="JAGIXG020000021">
    <property type="protein sequence ID" value="KAI6781454.1"/>
    <property type="molecule type" value="Genomic_DNA"/>
</dbReference>
<keyword evidence="2" id="KW-1185">Reference proteome</keyword>
<organism evidence="1 2">
    <name type="scientific">Emericellopsis cladophorae</name>
    <dbReference type="NCBI Taxonomy" id="2686198"/>
    <lineage>
        <taxon>Eukaryota</taxon>
        <taxon>Fungi</taxon>
        <taxon>Dikarya</taxon>
        <taxon>Ascomycota</taxon>
        <taxon>Pezizomycotina</taxon>
        <taxon>Sordariomycetes</taxon>
        <taxon>Hypocreomycetidae</taxon>
        <taxon>Hypocreales</taxon>
        <taxon>Bionectriaceae</taxon>
        <taxon>Emericellopsis</taxon>
    </lineage>
</organism>
<dbReference type="Gene3D" id="3.40.220.10">
    <property type="entry name" value="Leucine Aminopeptidase, subunit E, domain 1"/>
    <property type="match status" value="1"/>
</dbReference>
<name>A0A9P9Y1Z3_9HYPO</name>
<dbReference type="AlphaFoldDB" id="A0A9P9Y1Z3"/>
<dbReference type="GeneID" id="75827935"/>
<sequence>MSSNPHFPKIHLLCRQSTDGDAFNAAREKLNLDKSIDITIHNCTLADLDERVKFDTVVSPANSYGKLDGAFDDAISRAFSPRDDYDALTSVAQRVLYQQWRGYAPPGTCTLVEIPPEFGTRSRNLWGTKSVALCPTMRVPADVRWNREVVYNCIWSLLVTISKHNDANPNHKIGSILMTPLATGVGKISPQRWAEQCVLAMKHFQQAMEAPEKWSQLDWQDLGKNSLEVERTWLREQKPEEMVGSFGRLSEQ</sequence>
<gene>
    <name evidence="1" type="ORF">J7T54_001416</name>
</gene>
<protein>
    <recommendedName>
        <fullName evidence="3">ADP-ribose 1''-phosphate phosphatase</fullName>
    </recommendedName>
</protein>
<accession>A0A9P9Y1Z3</accession>
<reference evidence="1" key="1">
    <citation type="journal article" date="2021" name="J Fungi (Basel)">
        <title>Genomic and Metabolomic Analyses of the Marine Fungus Emericellopsis cladophorae: Insights into Saltwater Adaptability Mechanisms and Its Biosynthetic Potential.</title>
        <authorList>
            <person name="Goncalves M.F.M."/>
            <person name="Hilario S."/>
            <person name="Van de Peer Y."/>
            <person name="Esteves A.C."/>
            <person name="Alves A."/>
        </authorList>
    </citation>
    <scope>NUCLEOTIDE SEQUENCE</scope>
    <source>
        <strain evidence="1">MUM 19.33</strain>
    </source>
</reference>
<reference evidence="1" key="2">
    <citation type="submission" date="2022-07" db="EMBL/GenBank/DDBJ databases">
        <authorList>
            <person name="Goncalves M.F.M."/>
            <person name="Hilario S."/>
            <person name="Van De Peer Y."/>
            <person name="Esteves A.C."/>
            <person name="Alves A."/>
        </authorList>
    </citation>
    <scope>NUCLEOTIDE SEQUENCE</scope>
    <source>
        <strain evidence="1">MUM 19.33</strain>
    </source>
</reference>
<dbReference type="InterPro" id="IPR043472">
    <property type="entry name" value="Macro_dom-like"/>
</dbReference>
<dbReference type="Proteomes" id="UP001055219">
    <property type="component" value="Unassembled WGS sequence"/>
</dbReference>
<proteinExistence type="predicted"/>